<proteinExistence type="predicted"/>
<feature type="region of interest" description="Disordered" evidence="1">
    <location>
        <begin position="127"/>
        <end position="147"/>
    </location>
</feature>
<comment type="caution">
    <text evidence="3">The sequence shown here is derived from an EMBL/GenBank/DDBJ whole genome shotgun (WGS) entry which is preliminary data.</text>
</comment>
<feature type="compositionally biased region" description="Basic and acidic residues" evidence="1">
    <location>
        <begin position="550"/>
        <end position="573"/>
    </location>
</feature>
<dbReference type="EMBL" id="JAANIT010000488">
    <property type="protein sequence ID" value="KAG1547225.1"/>
    <property type="molecule type" value="Genomic_DNA"/>
</dbReference>
<dbReference type="Pfam" id="PF01585">
    <property type="entry name" value="G-patch"/>
    <property type="match status" value="1"/>
</dbReference>
<organism evidence="3 4">
    <name type="scientific">Rhizopus oryzae</name>
    <name type="common">Mucormycosis agent</name>
    <name type="synonym">Rhizopus arrhizus var. delemar</name>
    <dbReference type="NCBI Taxonomy" id="64495"/>
    <lineage>
        <taxon>Eukaryota</taxon>
        <taxon>Fungi</taxon>
        <taxon>Fungi incertae sedis</taxon>
        <taxon>Mucoromycota</taxon>
        <taxon>Mucoromycotina</taxon>
        <taxon>Mucoromycetes</taxon>
        <taxon>Mucorales</taxon>
        <taxon>Mucorineae</taxon>
        <taxon>Rhizopodaceae</taxon>
        <taxon>Rhizopus</taxon>
    </lineage>
</organism>
<feature type="region of interest" description="Disordered" evidence="1">
    <location>
        <begin position="310"/>
        <end position="339"/>
    </location>
</feature>
<feature type="compositionally biased region" description="Basic residues" evidence="1">
    <location>
        <begin position="873"/>
        <end position="894"/>
    </location>
</feature>
<feature type="region of interest" description="Disordered" evidence="1">
    <location>
        <begin position="550"/>
        <end position="575"/>
    </location>
</feature>
<feature type="domain" description="G-patch" evidence="2">
    <location>
        <begin position="164"/>
        <end position="184"/>
    </location>
</feature>
<dbReference type="PANTHER" id="PTHR13384:SF19">
    <property type="entry name" value="G PATCH DOMAIN-CONTAINING PROTEIN 1"/>
    <property type="match status" value="1"/>
</dbReference>
<dbReference type="GO" id="GO:0005634">
    <property type="term" value="C:nucleus"/>
    <property type="evidence" value="ECO:0007669"/>
    <property type="project" value="TreeGrafter"/>
</dbReference>
<feature type="compositionally biased region" description="Basic and acidic residues" evidence="1">
    <location>
        <begin position="88"/>
        <end position="99"/>
    </location>
</feature>
<reference evidence="3" key="1">
    <citation type="journal article" date="2020" name="Microb. Genom.">
        <title>Genetic diversity of clinical and environmental Mucorales isolates obtained from an investigation of mucormycosis cases among solid organ transplant recipients.</title>
        <authorList>
            <person name="Nguyen M.H."/>
            <person name="Kaul D."/>
            <person name="Muto C."/>
            <person name="Cheng S.J."/>
            <person name="Richter R.A."/>
            <person name="Bruno V.M."/>
            <person name="Liu G."/>
            <person name="Beyhan S."/>
            <person name="Sundermann A.J."/>
            <person name="Mounaud S."/>
            <person name="Pasculle A.W."/>
            <person name="Nierman W.C."/>
            <person name="Driscoll E."/>
            <person name="Cumbie R."/>
            <person name="Clancy C.J."/>
            <person name="Dupont C.L."/>
        </authorList>
    </citation>
    <scope>NUCLEOTIDE SEQUENCE</scope>
    <source>
        <strain evidence="3">GL16</strain>
    </source>
</reference>
<feature type="region of interest" description="Disordered" evidence="1">
    <location>
        <begin position="809"/>
        <end position="958"/>
    </location>
</feature>
<feature type="compositionally biased region" description="Basic and acidic residues" evidence="1">
    <location>
        <begin position="673"/>
        <end position="694"/>
    </location>
</feature>
<evidence type="ECO:0000259" key="2">
    <source>
        <dbReference type="PROSITE" id="PS50174"/>
    </source>
</evidence>
<gene>
    <name evidence="3" type="ORF">G6F51_004399</name>
</gene>
<dbReference type="PROSITE" id="PS50174">
    <property type="entry name" value="G_PATCH"/>
    <property type="match status" value="1"/>
</dbReference>
<dbReference type="InterPro" id="IPR011666">
    <property type="entry name" value="DUF1604"/>
</dbReference>
<accession>A0A9P6YFP0</accession>
<dbReference type="OrthoDB" id="20507at2759"/>
<feature type="compositionally biased region" description="Acidic residues" evidence="1">
    <location>
        <begin position="724"/>
        <end position="742"/>
    </location>
</feature>
<dbReference type="Pfam" id="PF07713">
    <property type="entry name" value="DUF1604"/>
    <property type="match status" value="1"/>
</dbReference>
<dbReference type="InterPro" id="IPR000467">
    <property type="entry name" value="G_patch_dom"/>
</dbReference>
<dbReference type="Pfam" id="PF26093">
    <property type="entry name" value="HTH_TGH"/>
    <property type="match status" value="1"/>
</dbReference>
<evidence type="ECO:0000313" key="4">
    <source>
        <dbReference type="Proteomes" id="UP000717996"/>
    </source>
</evidence>
<evidence type="ECO:0000256" key="1">
    <source>
        <dbReference type="SAM" id="MobiDB-lite"/>
    </source>
</evidence>
<feature type="region of interest" description="Disordered" evidence="1">
    <location>
        <begin position="181"/>
        <end position="201"/>
    </location>
</feature>
<feature type="region of interest" description="Disordered" evidence="1">
    <location>
        <begin position="24"/>
        <end position="43"/>
    </location>
</feature>
<feature type="compositionally biased region" description="Basic residues" evidence="1">
    <location>
        <begin position="853"/>
        <end position="865"/>
    </location>
</feature>
<dbReference type="GO" id="GO:0006397">
    <property type="term" value="P:mRNA processing"/>
    <property type="evidence" value="ECO:0007669"/>
    <property type="project" value="InterPro"/>
</dbReference>
<dbReference type="GO" id="GO:0003723">
    <property type="term" value="F:RNA binding"/>
    <property type="evidence" value="ECO:0007669"/>
    <property type="project" value="TreeGrafter"/>
</dbReference>
<name>A0A9P6YFP0_RHIOR</name>
<dbReference type="OMA" id="QLWQQHA"/>
<dbReference type="PANTHER" id="PTHR13384">
    <property type="entry name" value="G PATCH DOMAIN-CONTAINING PROTEIN 1"/>
    <property type="match status" value="1"/>
</dbReference>
<dbReference type="Proteomes" id="UP000717996">
    <property type="component" value="Unassembled WGS sequence"/>
</dbReference>
<feature type="compositionally biased region" description="Basic and acidic residues" evidence="1">
    <location>
        <begin position="704"/>
        <end position="715"/>
    </location>
</feature>
<evidence type="ECO:0000313" key="3">
    <source>
        <dbReference type="EMBL" id="KAG1547225.1"/>
    </source>
</evidence>
<protein>
    <recommendedName>
        <fullName evidence="2">G-patch domain-containing protein</fullName>
    </recommendedName>
</protein>
<feature type="compositionally biased region" description="Basic residues" evidence="1">
    <location>
        <begin position="901"/>
        <end position="916"/>
    </location>
</feature>
<feature type="compositionally biased region" description="Basic and acidic residues" evidence="1">
    <location>
        <begin position="841"/>
        <end position="852"/>
    </location>
</feature>
<feature type="compositionally biased region" description="Basic and acidic residues" evidence="1">
    <location>
        <begin position="942"/>
        <end position="958"/>
    </location>
</feature>
<dbReference type="AlphaFoldDB" id="A0A9P6YFP0"/>
<feature type="region of interest" description="Disordered" evidence="1">
    <location>
        <begin position="651"/>
        <end position="785"/>
    </location>
</feature>
<sequence length="958" mass="109251">MYNSEPKGSIENFVIFGTAFPETTDKDRRAGRSDAGQFVPLWKQEARDEKGRRRFHGAFTGGFSAGYFNTVGSKEGWEPSNYVSSRNARNERKEARPEDFMDEEDLQDLAGSRKLVATEEFDILGGTERELANRRKQQQQEDEKRGSELSFIGSSLVDMLGPPRDSVGVRLLRKMGWRPGQGVGPRMIKRPREESEDEDEDDAFMKDITFAPRDTPIENFQIKRDTYGLGYDISTSVPEIAEMKRLRELAKKKEAEDDRKRSSFGVFNSNRSSDAFGLGAFEDEGDDEDVYGDRGMKGYNRVLYEDEGGMTRDELKAQERKRKGEKEEDYRREASKSKCSDGRLPLKGFSVSIQKQQIGKWYPPPVVPADFTGHHASKEDDIKPSNITKESIFSFEERGMVLGEKPIEQRSVFDYMPKRSKDKLDETLRFFVDSGKDKTQLADFPSVPKDVALLALKGFMPFGDNPKKQGRYRSYLENHAGMLTEDGVPKKVLPIPEGLVYEAAMKEMDEFAKAARIFRPISAMMSSRFTSASEASKNIEVTSFEGGLKTEEQYRKEKEEKAKTVPEPEKKQPTQEAEAAAMKMFGALTRTIKPFYPSRLVCKRFNIPNPHPNSGTSTDINAGRSLAGSKEALSKEAMESILNERMPLKFTSSSSSVEVSSDDPLLKSVIPKPSERAPSDDSKALTTGIEEKQNVDQQENDEQFDGKELDYERPSMDIFKAIFDDSEEEEEREEEEEEEGEEKDIKLRKISAAADDSDDSFIGPVPPPKAPTADIPIETNKSVETTAVFRPMFKRPLERQEQNAALTNIVSEEVVVQPFKPRSTASKRRRVSVSDEEDERNEDRKTLSEDKYRHKSRYSSSRKRSRSPDSRHSSSRKRSRSRERKHKSSRKRSKSREGKSKKSKSEKHRSHKHKRKDHTEDEFEGMWVEKEPVFSYNNTDNDGNRKREGRLRAADLWS</sequence>
<feature type="region of interest" description="Disordered" evidence="1">
    <location>
        <begin position="78"/>
        <end position="103"/>
    </location>
</feature>